<keyword evidence="2" id="KW-0677">Repeat</keyword>
<dbReference type="Gene3D" id="1.25.10.10">
    <property type="entry name" value="Leucine-rich Repeat Variant"/>
    <property type="match status" value="5"/>
</dbReference>
<dbReference type="InterPro" id="IPR016024">
    <property type="entry name" value="ARM-type_fold"/>
</dbReference>
<accession>I2H5D3</accession>
<evidence type="ECO:0000256" key="3">
    <source>
        <dbReference type="ARBA" id="ARBA00072275"/>
    </source>
</evidence>
<organism evidence="6 7">
    <name type="scientific">Henningerozyma blattae (strain ATCC 34711 / CBS 6284 / DSM 70876 / NBRC 10599 / NRRL Y-10934 / UCD 77-7)</name>
    <name type="common">Yeast</name>
    <name type="synonym">Tetrapisispora blattae</name>
    <dbReference type="NCBI Taxonomy" id="1071380"/>
    <lineage>
        <taxon>Eukaryota</taxon>
        <taxon>Fungi</taxon>
        <taxon>Dikarya</taxon>
        <taxon>Ascomycota</taxon>
        <taxon>Saccharomycotina</taxon>
        <taxon>Saccharomycetes</taxon>
        <taxon>Saccharomycetales</taxon>
        <taxon>Saccharomycetaceae</taxon>
        <taxon>Henningerozyma</taxon>
    </lineage>
</organism>
<dbReference type="GO" id="GO:0072344">
    <property type="term" value="P:rescue of stalled ribosome"/>
    <property type="evidence" value="ECO:0007669"/>
    <property type="project" value="EnsemblFungi"/>
</dbReference>
<dbReference type="FunFam" id="1.25.10.10:FF:000096">
    <property type="entry name" value="eIF-2-alpha kinase activator gcn1"/>
    <property type="match status" value="1"/>
</dbReference>
<dbReference type="OrthoDB" id="5148094at2759"/>
<dbReference type="OMA" id="KYATQRG"/>
<evidence type="ECO:0000313" key="6">
    <source>
        <dbReference type="EMBL" id="CCH61585.1"/>
    </source>
</evidence>
<dbReference type="GO" id="GO:0071264">
    <property type="term" value="P:positive regulation of translational initiation in response to starvation"/>
    <property type="evidence" value="ECO:0007669"/>
    <property type="project" value="EnsemblFungi"/>
</dbReference>
<dbReference type="GO" id="GO:0019901">
    <property type="term" value="F:protein kinase binding"/>
    <property type="evidence" value="ECO:0007669"/>
    <property type="project" value="EnsemblFungi"/>
</dbReference>
<feature type="repeat" description="HEAT" evidence="4">
    <location>
        <begin position="1606"/>
        <end position="1651"/>
    </location>
</feature>
<dbReference type="Proteomes" id="UP000002866">
    <property type="component" value="Chromosome 6"/>
</dbReference>
<dbReference type="GO" id="GO:0031369">
    <property type="term" value="F:translation initiation factor binding"/>
    <property type="evidence" value="ECO:0007669"/>
    <property type="project" value="EnsemblFungi"/>
</dbReference>
<dbReference type="Pfam" id="PF24916">
    <property type="entry name" value="HEAT_GCN1_fung"/>
    <property type="match status" value="1"/>
</dbReference>
<feature type="repeat" description="HEAT" evidence="4">
    <location>
        <begin position="1651"/>
        <end position="1690"/>
    </location>
</feature>
<dbReference type="InterPro" id="IPR057546">
    <property type="entry name" value="HEAT_GCN1"/>
</dbReference>
<evidence type="ECO:0000256" key="4">
    <source>
        <dbReference type="PROSITE-ProRule" id="PRU00103"/>
    </source>
</evidence>
<dbReference type="GO" id="GO:0043008">
    <property type="term" value="F:ATP-dependent protein binding"/>
    <property type="evidence" value="ECO:0007669"/>
    <property type="project" value="EnsemblFungi"/>
</dbReference>
<reference evidence="6 7" key="1">
    <citation type="journal article" date="2011" name="Proc. Natl. Acad. Sci. U.S.A.">
        <title>Evolutionary erosion of yeast sex chromosomes by mating-type switching accidents.</title>
        <authorList>
            <person name="Gordon J.L."/>
            <person name="Armisen D."/>
            <person name="Proux-Wera E."/>
            <person name="Oheigeartaigh S.S."/>
            <person name="Byrne K.P."/>
            <person name="Wolfe K.H."/>
        </authorList>
    </citation>
    <scope>NUCLEOTIDE SEQUENCE [LARGE SCALE GENOMIC DNA]</scope>
    <source>
        <strain evidence="7">ATCC 34711 / CBS 6284 / DSM 70876 / NBRC 10599 / NRRL Y-10934 / UCD 77-7</strain>
    </source>
</reference>
<sequence>MSTAEVVVSWEVLAPELEKTCNDSLVSNRSPYLANILELIKDKKLSDSDLARVSVVLLKTFTIYQDYKSKKLVISIFLEILQLQPAFLEKYIHFISEQVIKKPGTKAVSDYLNILEWIDAFWKYASKDITIFEENAVKLLQSQICTSAAIEISIDNHEHSRKTLEKQNQHRRRIRHSVLQSNIKTFVSVFRNNKDTAEHYMNFICKTVLEDYTKLSLPVSGILIILGSLTQSTLQLFSQQPVLNNILRVNYSEKACVFVGKEVILGKNPPSTYCLATGLSPFINEFVTLDLFKKHFIPNLEKANLRAPELAFSMSTEFYHAINASKIDLIEIYSSSKLMSQSFTSLKSTKEVVRNASLNSVIMLLNSCDPKNTDLKCLSKFVDEIFKNIKSNLNADYKTNASKILVNVPIIDNDLSKKLVNNLSAYVSKESNEIALDAMLLAFFKHYFLLNEQIENINKVISDGLKEKKPVLKKIWNQCFLECSEYATTDILCTFSAECLDFIKDTLSHHPKTNQRANLSSFQFINRINVLKIEQIQKAIGLIFESLPSTTLGVSFLELTLSTVLSSEERLLAVQLLKQLFSIYPSIIGFSIISSLEEKINTIIEDTTENTTSYSYISSVFDAISQPLENKEILSKILIRNLIVAQSKFFRLKNGWASLALSAGLDPFNIIKDHSTELVERISSIMLDKNMTKTEIYYCASKAASYATFINPTVMAPLITDLINRDLNTEELFHITAEDLQIWSGLEGELVINVLDKDIAKKLSDKNRKDYETLKWEQSIRKEQAKKNVKKLSKEEQILVNAQLEKESQIRTRITKLQLSLFRSINIIDILSNDATLASNGAEIWYPVAVNALLKLTQTSNSFHLIDTQAIDTFLNLSKNMSSRLEKTRFFIGLATLRVHNVNHIPDNFTQEPISELLTRILFKVKFIADRKPLDALSLTYLLPLLIVVLEEGKKAAISNADKPISRSDFVEEDKNEEHLMLAMEIVAVHAEVFEDPSIPRVPILTVLFSLLALPSQAKMAKECFNSLSQSISTAPTSEDLTVILSSILSPNPFVRATILEAIDGEFELEPFMNFSPEIYICRFDSEESNRETANFIWDFSKFEITDELPSNLLNFFKQSDSGLRLFAARAFAASVLHLKETNLHALDSYLKLLISFYKEKAQPLEDMLDEYGLVITTAAEREDPWEARSTIAIALRELSDVFTEEGDTIISVIRFLIEDGALGDRNLLVRQEMKEAGVEIITEHGAKKVEELIPVFEESLTAYQDAAIKENVIILYGSLATHLPKGDARITTIVERLLNTLDTPSSDVQQAVSQCLSPLVKMFSKDVESYINTLMDKLLNPTIPKSIRKGAAWGIAGLVQGYGISALSDFDIIRNLIEAAEDKKEAIRRESVAYAFEYLSKSLGKFFEPYVIEVLPNILKNLGDSVPDVRHATAEATKAIMAHTTSFGIKKLIPVAVSNLDEISWRTKRGSVELLGNMAYLDPTQLSNSLATIIPEIVGVLNDSHKEVRKSADESLKRFGEVIRNPEIQKLVPALIKAIGDPTNYTEEALDSLIQTQFVHYIDGPSLALIIHVIHRGMHERSANTKRKACKIVGNMAILVDSKDLIPYLQQLIDEVEIAMVDPVPSTRATAARALGALVERLGEAQFPDLIPSLFATLEDDNRSGDRLGSAQALAEVISGLGVSKLEELLPSILSGVTNFRAYVREGFMPLLLFLPVCFGTQFAPYINQTIQPILAGLADTDESIRETALKAGKLIVRNYATKAIDLLLPELEQGMFNENERIRLSSVQLTGDLLFQVTGISSKNEFDEESEYSGEVTKKMVEILGQERRDKILAALFVCRNDTSGIVRANTVDIWKALVPNTPRTIKEILPTLTGMIVSKLGSTSVTLRNIAAQTLGDLVRRVGSNAMSQLLPTLEENVNSSDDSNSRQGICIALTALIEPSSAESLEQYQSIIVNIIRTTLIDGSEAVRQSAASVFDVYQNVVGKVAVDEILPYLLNILKSSENSENALLGLQEIMATKSEVIFPILIPTLLTQPIDGFRASALGSLAEVAGSALYRRLSTIINSLVDSLIIKDISTENRESLEQSFDKVLLSVNDNEGLHPLLQQIMSLLKSENLEKRVVILNRLPNFFEYTTLDYDIYTPDLVSREIPSLDHEDPTIVNGAFKTLSVLIKKQDKSMLEKLVIPTKQALHLTGKEGTDIAAFALPRGPGCILPIFLHGLLYGSNDEREASALAIADIVSKTPAANLKPFVSVITGPLIRVVGERFGGHIKAAILYALNILFSKIPQFLRPFIPQLQRTFVKSLSDPTHEILRLRAAKALGTLIEYQPRVDPLVIELVTGTKQAANDGIKTAMSNALLEVIIKAGSKLNENSKAAIINLVEEEFFSSSDSLAVAYAKLIGSLSELLSVDEAKHILTDKVLNSSLTGDNARFAILTLNSFLKDAPSHIFNTDLRDQFVDFIIAAIQSNELYISRNGLMAAGKMLLLEGETKSPMSKILSEKSFEIGTSNIERLVNELGIQILENADHSPETRRLAIVIVRTLSRFKYEECIKPYYDVLGVSVFTCIRATIIPVKLAAEKAYLAMFRLVEEEDMSSFNEWFDKISKNGSNIETITGVPVQLRSIGDYTKRVGKRLGSVERERIAAGGDAEAMFSDRFEDEKEIWAIGDIELEKDI</sequence>
<evidence type="ECO:0000256" key="2">
    <source>
        <dbReference type="ARBA" id="ARBA00022737"/>
    </source>
</evidence>
<gene>
    <name evidence="6" type="primary">TBLA0F00410</name>
    <name evidence="6" type="ORF">TBLA_0F00410</name>
</gene>
<dbReference type="InParanoid" id="I2H5D3"/>
<dbReference type="PANTHER" id="PTHR23346">
    <property type="entry name" value="TRANSLATIONAL ACTIVATOR GCN1-RELATED"/>
    <property type="match status" value="1"/>
</dbReference>
<dbReference type="FunFam" id="1.25.10.10:FF:000090">
    <property type="entry name" value="eIF-2-alpha kinase activator GCN1"/>
    <property type="match status" value="1"/>
</dbReference>
<dbReference type="GO" id="GO:0140469">
    <property type="term" value="P:GCN2-mediated signaling"/>
    <property type="evidence" value="ECO:0007669"/>
    <property type="project" value="EnsemblFungi"/>
</dbReference>
<dbReference type="PANTHER" id="PTHR23346:SF7">
    <property type="entry name" value="STALLED RIBOSOME SENSOR GCN1"/>
    <property type="match status" value="1"/>
</dbReference>
<dbReference type="HOGENOM" id="CLU_000504_2_0_1"/>
<dbReference type="Pfam" id="PF23271">
    <property type="entry name" value="HEAT_GCN1"/>
    <property type="match status" value="1"/>
</dbReference>
<keyword evidence="7" id="KW-1185">Reference proteome</keyword>
<evidence type="ECO:0000256" key="1">
    <source>
        <dbReference type="ARBA" id="ARBA00007366"/>
    </source>
</evidence>
<dbReference type="InterPro" id="IPR021133">
    <property type="entry name" value="HEAT_type_2"/>
</dbReference>
<dbReference type="RefSeq" id="XP_004181104.1">
    <property type="nucleotide sequence ID" value="XM_004181056.1"/>
</dbReference>
<feature type="domain" description="TOG" evidence="5">
    <location>
        <begin position="1322"/>
        <end position="1553"/>
    </location>
</feature>
<evidence type="ECO:0000313" key="7">
    <source>
        <dbReference type="Proteomes" id="UP000002866"/>
    </source>
</evidence>
<protein>
    <recommendedName>
        <fullName evidence="3">eIF-2-alpha kinase activator GCN1</fullName>
    </recommendedName>
</protein>
<dbReference type="InterPro" id="IPR056810">
    <property type="entry name" value="GNC1-like_N"/>
</dbReference>
<dbReference type="SUPFAM" id="SSF48371">
    <property type="entry name" value="ARM repeat"/>
    <property type="match status" value="3"/>
</dbReference>
<dbReference type="GO" id="GO:0034198">
    <property type="term" value="P:cellular response to amino acid starvation"/>
    <property type="evidence" value="ECO:0007669"/>
    <property type="project" value="EnsemblFungi"/>
</dbReference>
<dbReference type="Pfam" id="PF24993">
    <property type="entry name" value="GNC1_N"/>
    <property type="match status" value="1"/>
</dbReference>
<dbReference type="GO" id="GO:0043539">
    <property type="term" value="F:protein serine/threonine kinase activator activity"/>
    <property type="evidence" value="ECO:0007669"/>
    <property type="project" value="EnsemblFungi"/>
</dbReference>
<dbReference type="InterPro" id="IPR022716">
    <property type="entry name" value="Gcn1_N"/>
</dbReference>
<dbReference type="Pfam" id="PF24987">
    <property type="entry name" value="HEAT_EF3_N"/>
    <property type="match status" value="1"/>
</dbReference>
<dbReference type="GO" id="GO:0006448">
    <property type="term" value="P:regulation of translational elongation"/>
    <property type="evidence" value="ECO:0007669"/>
    <property type="project" value="EnsemblFungi"/>
</dbReference>
<dbReference type="PROSITE" id="PS50077">
    <property type="entry name" value="HEAT_REPEAT"/>
    <property type="match status" value="3"/>
</dbReference>
<comment type="similarity">
    <text evidence="1">Belongs to the GCN1 family.</text>
</comment>
<dbReference type="SMART" id="SM01349">
    <property type="entry name" value="TOG"/>
    <property type="match status" value="1"/>
</dbReference>
<dbReference type="KEGG" id="tbl:TBLA_0F00410"/>
<dbReference type="GO" id="GO:1904689">
    <property type="term" value="P:negative regulation of cytoplasmic translational initiation"/>
    <property type="evidence" value="ECO:0007669"/>
    <property type="project" value="EnsemblFungi"/>
</dbReference>
<dbReference type="Pfam" id="PF25801">
    <property type="entry name" value="HEAT_GCN1_C_2"/>
    <property type="match status" value="1"/>
</dbReference>
<dbReference type="EMBL" id="HE806321">
    <property type="protein sequence ID" value="CCH61585.1"/>
    <property type="molecule type" value="Genomic_DNA"/>
</dbReference>
<dbReference type="Pfam" id="PF12074">
    <property type="entry name" value="Gcn1_N"/>
    <property type="match status" value="2"/>
</dbReference>
<feature type="repeat" description="HEAT" evidence="4">
    <location>
        <begin position="1494"/>
        <end position="1532"/>
    </location>
</feature>
<dbReference type="GeneID" id="14496686"/>
<proteinExistence type="inferred from homology"/>
<dbReference type="FunCoup" id="I2H5D3">
    <property type="interactions" value="1559"/>
</dbReference>
<dbReference type="GO" id="GO:1990611">
    <property type="term" value="P:regulation of cytoplasmic translational initiation in response to stress"/>
    <property type="evidence" value="ECO:0007669"/>
    <property type="project" value="EnsemblFungi"/>
</dbReference>
<dbReference type="GO" id="GO:0022626">
    <property type="term" value="C:cytosolic ribosome"/>
    <property type="evidence" value="ECO:0007669"/>
    <property type="project" value="EnsemblFungi"/>
</dbReference>
<dbReference type="STRING" id="1071380.I2H5D3"/>
<dbReference type="GO" id="GO:0043022">
    <property type="term" value="F:ribosome binding"/>
    <property type="evidence" value="ECO:0007669"/>
    <property type="project" value="EnsemblFungi"/>
</dbReference>
<dbReference type="GO" id="GO:0031571">
    <property type="term" value="P:mitotic G1 DNA damage checkpoint signaling"/>
    <property type="evidence" value="ECO:0007669"/>
    <property type="project" value="EnsemblFungi"/>
</dbReference>
<evidence type="ECO:0000259" key="5">
    <source>
        <dbReference type="SMART" id="SM01349"/>
    </source>
</evidence>
<dbReference type="eggNOG" id="KOG1242">
    <property type="taxonomic scope" value="Eukaryota"/>
</dbReference>
<dbReference type="GO" id="GO:0170011">
    <property type="term" value="F:stalled ribosome sensor activity"/>
    <property type="evidence" value="ECO:0007669"/>
    <property type="project" value="EnsemblFungi"/>
</dbReference>
<dbReference type="InterPro" id="IPR011989">
    <property type="entry name" value="ARM-like"/>
</dbReference>
<name>I2H5D3_HENB6</name>
<dbReference type="Pfam" id="PF24984">
    <property type="entry name" value="HEAT_EF3_GNC1"/>
    <property type="match status" value="1"/>
</dbReference>
<dbReference type="InterPro" id="IPR056809">
    <property type="entry name" value="HEAT_GCN1_fung"/>
</dbReference>
<dbReference type="InterPro" id="IPR034085">
    <property type="entry name" value="TOG"/>
</dbReference>